<evidence type="ECO:0000313" key="1">
    <source>
        <dbReference type="EMBL" id="MDQ8209718.1"/>
    </source>
</evidence>
<comment type="caution">
    <text evidence="1">The sequence shown here is derived from an EMBL/GenBank/DDBJ whole genome shotgun (WGS) entry which is preliminary data.</text>
</comment>
<gene>
    <name evidence="1" type="ORF">QEH52_19525</name>
</gene>
<proteinExistence type="predicted"/>
<evidence type="ECO:0000313" key="2">
    <source>
        <dbReference type="Proteomes" id="UP001225316"/>
    </source>
</evidence>
<organism evidence="1 2">
    <name type="scientific">Thalassobacterium maritimum</name>
    <dbReference type="NCBI Taxonomy" id="3041265"/>
    <lineage>
        <taxon>Bacteria</taxon>
        <taxon>Pseudomonadati</taxon>
        <taxon>Verrucomicrobiota</taxon>
        <taxon>Opitutia</taxon>
        <taxon>Puniceicoccales</taxon>
        <taxon>Coraliomargaritaceae</taxon>
        <taxon>Thalassobacterium</taxon>
    </lineage>
</organism>
<keyword evidence="2" id="KW-1185">Reference proteome</keyword>
<dbReference type="RefSeq" id="WP_308952636.1">
    <property type="nucleotide sequence ID" value="NZ_JARXHW010000127.1"/>
</dbReference>
<name>A0ABU1B003_9BACT</name>
<dbReference type="EMBL" id="JARXHW010000127">
    <property type="protein sequence ID" value="MDQ8209718.1"/>
    <property type="molecule type" value="Genomic_DNA"/>
</dbReference>
<accession>A0ABU1B003</accession>
<reference evidence="1 2" key="1">
    <citation type="submission" date="2023-04" db="EMBL/GenBank/DDBJ databases">
        <title>A novel bacteria isolated from coastal sediment.</title>
        <authorList>
            <person name="Liu X.-J."/>
            <person name="Du Z.-J."/>
        </authorList>
    </citation>
    <scope>NUCLEOTIDE SEQUENCE [LARGE SCALE GENOMIC DNA]</scope>
    <source>
        <strain evidence="1 2">SDUM461003</strain>
    </source>
</reference>
<protein>
    <submittedName>
        <fullName evidence="1">Uncharacterized protein</fullName>
    </submittedName>
</protein>
<dbReference type="Proteomes" id="UP001225316">
    <property type="component" value="Unassembled WGS sequence"/>
</dbReference>
<sequence length="138" mass="15372">MKTKVIILFLCLIQQLVFSDEICSCTEDGGFIPVGPPIELEKTAAALSINEINSSSIVIEMEGMAGYEYHFSFSNDLASWTATGATIKINNVTEITENTADVHFFATEEECIITVQFEDTRPDSAFFRCFTYGSYRLP</sequence>